<keyword evidence="3" id="KW-1185">Reference proteome</keyword>
<dbReference type="EMBL" id="JAKLTQ010000001">
    <property type="protein sequence ID" value="MCG2621024.1"/>
    <property type="molecule type" value="Genomic_DNA"/>
</dbReference>
<protein>
    <recommendedName>
        <fullName evidence="4">DUF222 domain-containing protein</fullName>
    </recommendedName>
</protein>
<reference evidence="2" key="1">
    <citation type="submission" date="2022-01" db="EMBL/GenBank/DDBJ databases">
        <authorList>
            <person name="Jo J.-H."/>
            <person name="Im W.-T."/>
        </authorList>
    </citation>
    <scope>NUCLEOTIDE SEQUENCE</scope>
    <source>
        <strain evidence="2">I2-34</strain>
    </source>
</reference>
<evidence type="ECO:0008006" key="4">
    <source>
        <dbReference type="Google" id="ProtNLM"/>
    </source>
</evidence>
<organism evidence="2 3">
    <name type="scientific">Arthrobacter hankyongi</name>
    <dbReference type="NCBI Taxonomy" id="2904801"/>
    <lineage>
        <taxon>Bacteria</taxon>
        <taxon>Bacillati</taxon>
        <taxon>Actinomycetota</taxon>
        <taxon>Actinomycetes</taxon>
        <taxon>Micrococcales</taxon>
        <taxon>Micrococcaceae</taxon>
        <taxon>Arthrobacter</taxon>
    </lineage>
</organism>
<sequence length="265" mass="26578">MLEFHLYRLLLGEWAGRLGQPWPWNPAGEAGIETAAGTSIDAVDGPGAGAGASAGAAERPGPAVPPAPPVPESPAASLPAIAADAGDSAAADLTAADPAAAGPGPGRAGLPAGWQQLSPTVLAAALGHIDPDGLDDWEAIGCLRATAKVTAWIQSVRVRALCRLAELRPAEDTGPSEPDGFSRFAAQEVAAALAQPVESARRDLADAVRLCRGLPVTVEAMAAGDLDLPRAAALARGSADLPPDLLPEFEAAVLPGAGTITKDSV</sequence>
<feature type="region of interest" description="Disordered" evidence="1">
    <location>
        <begin position="39"/>
        <end position="76"/>
    </location>
</feature>
<dbReference type="RefSeq" id="WP_237818099.1">
    <property type="nucleotide sequence ID" value="NZ_JAKLTQ010000001.1"/>
</dbReference>
<comment type="caution">
    <text evidence="2">The sequence shown here is derived from an EMBL/GenBank/DDBJ whole genome shotgun (WGS) entry which is preliminary data.</text>
</comment>
<evidence type="ECO:0000256" key="1">
    <source>
        <dbReference type="SAM" id="MobiDB-lite"/>
    </source>
</evidence>
<evidence type="ECO:0000313" key="2">
    <source>
        <dbReference type="EMBL" id="MCG2621024.1"/>
    </source>
</evidence>
<dbReference type="Proteomes" id="UP001165368">
    <property type="component" value="Unassembled WGS sequence"/>
</dbReference>
<gene>
    <name evidence="2" type="ORF">LVY72_03740</name>
</gene>
<accession>A0ABS9L311</accession>
<name>A0ABS9L311_9MICC</name>
<feature type="compositionally biased region" description="Pro residues" evidence="1">
    <location>
        <begin position="62"/>
        <end position="72"/>
    </location>
</feature>
<proteinExistence type="predicted"/>
<evidence type="ECO:0000313" key="3">
    <source>
        <dbReference type="Proteomes" id="UP001165368"/>
    </source>
</evidence>